<accession>A0A1I3KM56</accession>
<organism evidence="2 3">
    <name type="scientific">Albimonas pacifica</name>
    <dbReference type="NCBI Taxonomy" id="1114924"/>
    <lineage>
        <taxon>Bacteria</taxon>
        <taxon>Pseudomonadati</taxon>
        <taxon>Pseudomonadota</taxon>
        <taxon>Alphaproteobacteria</taxon>
        <taxon>Rhodobacterales</taxon>
        <taxon>Paracoccaceae</taxon>
        <taxon>Albimonas</taxon>
    </lineage>
</organism>
<evidence type="ECO:0000256" key="1">
    <source>
        <dbReference type="SAM" id="SignalP"/>
    </source>
</evidence>
<dbReference type="EMBL" id="FOQH01000009">
    <property type="protein sequence ID" value="SFI73408.1"/>
    <property type="molecule type" value="Genomic_DNA"/>
</dbReference>
<evidence type="ECO:0000313" key="2">
    <source>
        <dbReference type="EMBL" id="SFI73408.1"/>
    </source>
</evidence>
<protein>
    <submittedName>
        <fullName evidence="2">VPLPA-CTERM protein sorting domain-containing protein</fullName>
    </submittedName>
</protein>
<dbReference type="RefSeq" id="WP_092862304.1">
    <property type="nucleotide sequence ID" value="NZ_FOQH01000009.1"/>
</dbReference>
<evidence type="ECO:0000313" key="3">
    <source>
        <dbReference type="Proteomes" id="UP000199377"/>
    </source>
</evidence>
<feature type="signal peptide" evidence="1">
    <location>
        <begin position="1"/>
        <end position="20"/>
    </location>
</feature>
<name>A0A1I3KM56_9RHOB</name>
<dbReference type="OrthoDB" id="280680at2"/>
<sequence>MRLIPAAAAAVAAMAGPAAALTSFDQAVTPNVQLLFGLGNANTAFTVDRADNIEVGLRGKLRYDNSNAPNPGGPNGTYNSDGAGLYAFDPSDGIAPANRSLFNFDWSVNVNLDGTATDRFLADFTYLLSIDFDPTAAVGTVNGTDLIAFDPIGIGPGSPWDHGLGDNGSTSPTVAKQYVADDAAGGTGLLGEDYADAIQIYSVAQNSWNLGFYQPVGFDPQTEGLYTITLSVFGEGATPLASASIDIRYGDVPQPVPVPAALPLLAAGLAALGLASSRRRG</sequence>
<feature type="chain" id="PRO_5011664488" evidence="1">
    <location>
        <begin position="21"/>
        <end position="281"/>
    </location>
</feature>
<dbReference type="Proteomes" id="UP000199377">
    <property type="component" value="Unassembled WGS sequence"/>
</dbReference>
<keyword evidence="3" id="KW-1185">Reference proteome</keyword>
<proteinExistence type="predicted"/>
<gene>
    <name evidence="2" type="ORF">SAMN05216258_1099</name>
</gene>
<dbReference type="AlphaFoldDB" id="A0A1I3KM56"/>
<keyword evidence="1" id="KW-0732">Signal</keyword>
<reference evidence="2 3" key="1">
    <citation type="submission" date="2016-10" db="EMBL/GenBank/DDBJ databases">
        <authorList>
            <person name="de Groot N.N."/>
        </authorList>
    </citation>
    <scope>NUCLEOTIDE SEQUENCE [LARGE SCALE GENOMIC DNA]</scope>
    <source>
        <strain evidence="2 3">CGMCC 1.11030</strain>
    </source>
</reference>